<comment type="caution">
    <text evidence="1">The sequence shown here is derived from an EMBL/GenBank/DDBJ whole genome shotgun (WGS) entry which is preliminary data.</text>
</comment>
<evidence type="ECO:0000313" key="1">
    <source>
        <dbReference type="EMBL" id="KAI2661107.1"/>
    </source>
</evidence>
<gene>
    <name evidence="1" type="ORF">H4Q32_030143</name>
</gene>
<keyword evidence="2" id="KW-1185">Reference proteome</keyword>
<reference evidence="1 2" key="1">
    <citation type="submission" date="2022-01" db="EMBL/GenBank/DDBJ databases">
        <title>A high-quality chromosome-level genome assembly of rohu carp, Labeo rohita.</title>
        <authorList>
            <person name="Arick M.A. II"/>
            <person name="Hsu C.-Y."/>
            <person name="Magbanua Z."/>
            <person name="Pechanova O."/>
            <person name="Grover C."/>
            <person name="Miller E."/>
            <person name="Thrash A."/>
            <person name="Ezzel L."/>
            <person name="Alam S."/>
            <person name="Benzie J."/>
            <person name="Hamilton M."/>
            <person name="Karsi A."/>
            <person name="Lawrence M.L."/>
            <person name="Peterson D.G."/>
        </authorList>
    </citation>
    <scope>NUCLEOTIDE SEQUENCE [LARGE SCALE GENOMIC DNA]</scope>
    <source>
        <strain evidence="2">BAU-BD-2019</strain>
        <tissue evidence="1">Blood</tissue>
    </source>
</reference>
<dbReference type="Proteomes" id="UP000830375">
    <property type="component" value="Unassembled WGS sequence"/>
</dbReference>
<dbReference type="Gene3D" id="1.10.10.10">
    <property type="entry name" value="Winged helix-like DNA-binding domain superfamily/Winged helix DNA-binding domain"/>
    <property type="match status" value="1"/>
</dbReference>
<name>A0ABQ8MFP1_LABRO</name>
<dbReference type="InterPro" id="IPR036388">
    <property type="entry name" value="WH-like_DNA-bd_sf"/>
</dbReference>
<protein>
    <submittedName>
        <fullName evidence="1">CCR4-Not complex 3'-5'-exoribonuclease subunit Ccr4</fullName>
    </submittedName>
</protein>
<proteinExistence type="predicted"/>
<organism evidence="1 2">
    <name type="scientific">Labeo rohita</name>
    <name type="common">Indian major carp</name>
    <name type="synonym">Cyprinus rohita</name>
    <dbReference type="NCBI Taxonomy" id="84645"/>
    <lineage>
        <taxon>Eukaryota</taxon>
        <taxon>Metazoa</taxon>
        <taxon>Chordata</taxon>
        <taxon>Craniata</taxon>
        <taxon>Vertebrata</taxon>
        <taxon>Euteleostomi</taxon>
        <taxon>Actinopterygii</taxon>
        <taxon>Neopterygii</taxon>
        <taxon>Teleostei</taxon>
        <taxon>Ostariophysi</taxon>
        <taxon>Cypriniformes</taxon>
        <taxon>Cyprinidae</taxon>
        <taxon>Labeoninae</taxon>
        <taxon>Labeonini</taxon>
        <taxon>Labeo</taxon>
    </lineage>
</organism>
<sequence length="384" mass="44083">MYLSGKGYKAISKGDFGTPANHVRAIIHKWRKPGTVVNLPWSGRPTNITPKAQRRLIQEANILWTVSITKLGMDYYNEFHLRVSTGPVTSDWCRLEVGIITGCTISVRLFSLAVNMLVKSAEPECQVPKSRSGICQPPIQAFMDDLTITMESVPGARWILKRLERLIGWARMFFKPAKSRSIVLKKRRVSEKFRFSIENMQIPTITENPVKSLGKIFKATLKEKAAIRYTWEECEQWMQEVDKSGLPRRSCKLRLTLKSVEEEFKVLCVREVLQYRESSDPKVIGARVVVKTGRKWRAEAAVEAAEARMRHKVLVGAVAKRRASLGNLEVPCFDKAQGRERQQLIQDEIRASAKKERMNKAVAMRQQEAWTRWEQALEQRIEEE</sequence>
<evidence type="ECO:0000313" key="2">
    <source>
        <dbReference type="Proteomes" id="UP000830375"/>
    </source>
</evidence>
<dbReference type="EMBL" id="JACTAM010000009">
    <property type="protein sequence ID" value="KAI2661107.1"/>
    <property type="molecule type" value="Genomic_DNA"/>
</dbReference>
<accession>A0ABQ8MFP1</accession>